<dbReference type="EMBL" id="CAKOGL010000022">
    <property type="protein sequence ID" value="CAH2100011.1"/>
    <property type="molecule type" value="Genomic_DNA"/>
</dbReference>
<proteinExistence type="predicted"/>
<evidence type="ECO:0000313" key="3">
    <source>
        <dbReference type="Proteomes" id="UP001153954"/>
    </source>
</evidence>
<name>A0AAU9UQ24_EUPED</name>
<comment type="caution">
    <text evidence="2">The sequence shown here is derived from an EMBL/GenBank/DDBJ whole genome shotgun (WGS) entry which is preliminary data.</text>
</comment>
<feature type="compositionally biased region" description="Low complexity" evidence="1">
    <location>
        <begin position="32"/>
        <end position="42"/>
    </location>
</feature>
<feature type="region of interest" description="Disordered" evidence="1">
    <location>
        <begin position="32"/>
        <end position="61"/>
    </location>
</feature>
<organism evidence="2 3">
    <name type="scientific">Euphydryas editha</name>
    <name type="common">Edith's checkerspot</name>
    <dbReference type="NCBI Taxonomy" id="104508"/>
    <lineage>
        <taxon>Eukaryota</taxon>
        <taxon>Metazoa</taxon>
        <taxon>Ecdysozoa</taxon>
        <taxon>Arthropoda</taxon>
        <taxon>Hexapoda</taxon>
        <taxon>Insecta</taxon>
        <taxon>Pterygota</taxon>
        <taxon>Neoptera</taxon>
        <taxon>Endopterygota</taxon>
        <taxon>Lepidoptera</taxon>
        <taxon>Glossata</taxon>
        <taxon>Ditrysia</taxon>
        <taxon>Papilionoidea</taxon>
        <taxon>Nymphalidae</taxon>
        <taxon>Nymphalinae</taxon>
        <taxon>Euphydryas</taxon>
    </lineage>
</organism>
<keyword evidence="3" id="KW-1185">Reference proteome</keyword>
<accession>A0AAU9UQ24</accession>
<gene>
    <name evidence="2" type="ORF">EEDITHA_LOCUS14924</name>
</gene>
<dbReference type="AlphaFoldDB" id="A0AAU9UQ24"/>
<evidence type="ECO:0000256" key="1">
    <source>
        <dbReference type="SAM" id="MobiDB-lite"/>
    </source>
</evidence>
<dbReference type="Proteomes" id="UP001153954">
    <property type="component" value="Unassembled WGS sequence"/>
</dbReference>
<evidence type="ECO:0000313" key="2">
    <source>
        <dbReference type="EMBL" id="CAH2100011.1"/>
    </source>
</evidence>
<reference evidence="2" key="1">
    <citation type="submission" date="2022-03" db="EMBL/GenBank/DDBJ databases">
        <authorList>
            <person name="Tunstrom K."/>
        </authorList>
    </citation>
    <scope>NUCLEOTIDE SEQUENCE</scope>
</reference>
<sequence>MEGAILSTQSNNRFRTHLKNAATILCARTLPRSRCSEQSSSSSRHHTYPRTSPPKRPSISCRMEPLMSELPQTSTLKQAESIQCKMIPQNVSKSNSVIKLKSTLAR</sequence>
<protein>
    <submittedName>
        <fullName evidence="2">Uncharacterized protein</fullName>
    </submittedName>
</protein>